<dbReference type="Proteomes" id="UP001057809">
    <property type="component" value="Segment"/>
</dbReference>
<dbReference type="GO" id="GO:0098003">
    <property type="term" value="P:viral tail assembly"/>
    <property type="evidence" value="ECO:0007669"/>
    <property type="project" value="UniProtKB-KW"/>
</dbReference>
<keyword evidence="1" id="KW-1245">Viral tail assembly</keyword>
<feature type="region of interest" description="Disordered" evidence="3">
    <location>
        <begin position="613"/>
        <end position="637"/>
    </location>
</feature>
<reference evidence="5" key="1">
    <citation type="submission" date="2022-06" db="EMBL/GenBank/DDBJ databases">
        <authorList>
            <person name="Xuan G."/>
            <person name="Wang J."/>
            <person name="Kong J."/>
        </authorList>
    </citation>
    <scope>NUCLEOTIDE SEQUENCE</scope>
</reference>
<keyword evidence="2" id="KW-0175">Coiled coil</keyword>
<dbReference type="KEGG" id="vg:80397676"/>
<dbReference type="GeneID" id="80397676"/>
<evidence type="ECO:0000259" key="4">
    <source>
        <dbReference type="Pfam" id="PF20155"/>
    </source>
</evidence>
<feature type="compositionally biased region" description="Basic and acidic residues" evidence="3">
    <location>
        <begin position="613"/>
        <end position="622"/>
    </location>
</feature>
<dbReference type="Pfam" id="PF20155">
    <property type="entry name" value="TMP_3"/>
    <property type="match status" value="1"/>
</dbReference>
<dbReference type="EMBL" id="ON778007">
    <property type="protein sequence ID" value="UVD41378.1"/>
    <property type="molecule type" value="Genomic_DNA"/>
</dbReference>
<sequence length="1002" mass="104977">MAENVGSIYYTVEADTSGLVNGTNAADRSLDQMQATMRRADSEAARLNTTVTKLSSAIKTIIAASALREMASMVQSYQEMADRVRLASASQEEYENVQARLLRTANGTYRALSEAQELYIRTSAGLKALGYDTTSALDVMDSLSYAFVTNATKADAAEAAISQFSKAINTGKVSADQWETISSAVPSVIEDIGAAAGKTGAEVRSLGAQGQLTAQMLTEGLRKSLEENSKAAAGMSNNLTDAGVRIRTAFTQVLVSLEDQTGALQTFTNGLISAADALLEFGLDSEKMAAFLDTATVAAASLASVVAGRLVTSLYAAGAAQVQRLRATLEQIAADRNAAIGALRRAEAEKAAAAAAVALAQADLNAARGSNAHATALNALLAAKERDLAATRALTAAQATLNGVATTGTVVMGGLRSAMAFLGGPLGVVLLAATAIATFATNAREAKEPTDLLTLSVEKLGQAQLKVAQLDIDKRIQAVSDKLKLLGENYAFAAKEAQGSGRRANRYAEDAVRIQGAVEELTQELDQLQKKRSDVDAALDKKSSSPSGNGPDRQANPEDTKALQNLRDEAELSALAGEERAKLAARKKLSADATKEEIAEAERLAVQIFRNSEARKQEKKSASDTASTVKKSMEDQRRAALDNEKTIGDLSQQLAQAGLKGKELAEAGAQSRLNPFATPEQVAQVRALAAALYEAQQVEANKQLLGQMDPIAGEDQRYQTELENLKKLNEAKLLEDQRYLELKAQAEQQHDATMKQLEEERFRRQAAGNEMIMATLDQVQQAGTNALTGLITGANNGADAMRQLAGAMLNQVVGALVKVGIEQAKNFIMGQSMQATATAQGIAQAGALAGAYAPAAAAASVASFGGAATAGLAAMAAAIPAMLGLFGGRQYGGGVQANGLYRINENGAPEVFQAANGRQYMLPNTRGEVISNGDATAQGSPQISLQIINNGPPVSATATMDGNNLRVTLDAVEQDFANKVSSGQGLYPKAIEGAYGFKRAGR</sequence>
<feature type="compositionally biased region" description="Basic and acidic residues" evidence="3">
    <location>
        <begin position="530"/>
        <end position="543"/>
    </location>
</feature>
<evidence type="ECO:0000256" key="1">
    <source>
        <dbReference type="ARBA" id="ARBA00022465"/>
    </source>
</evidence>
<evidence type="ECO:0000313" key="5">
    <source>
        <dbReference type="EMBL" id="UVD41378.1"/>
    </source>
</evidence>
<feature type="coiled-coil region" evidence="2">
    <location>
        <begin position="584"/>
        <end position="611"/>
    </location>
</feature>
<keyword evidence="1" id="KW-1188">Viral release from host cell</keyword>
<keyword evidence="6" id="KW-1185">Reference proteome</keyword>
<proteinExistence type="predicted"/>
<accession>A0A976SUU3</accession>
<organism evidence="5 6">
    <name type="scientific">Pseudomonas phage vB_Pae_LC3I3</name>
    <dbReference type="NCBI Taxonomy" id="2961988"/>
    <lineage>
        <taxon>Viruses</taxon>
        <taxon>Duplodnaviria</taxon>
        <taxon>Heunggongvirae</taxon>
        <taxon>Uroviricota</taxon>
        <taxon>Caudoviricetes</taxon>
        <taxon>Hulijingvirus</taxon>
        <taxon>Hulijingvirus LC313</taxon>
    </lineage>
</organism>
<evidence type="ECO:0000256" key="2">
    <source>
        <dbReference type="SAM" id="Coils"/>
    </source>
</evidence>
<dbReference type="RefSeq" id="YP_010773398.1">
    <property type="nucleotide sequence ID" value="NC_074663.1"/>
</dbReference>
<feature type="region of interest" description="Disordered" evidence="3">
    <location>
        <begin position="530"/>
        <end position="558"/>
    </location>
</feature>
<evidence type="ECO:0000313" key="6">
    <source>
        <dbReference type="Proteomes" id="UP001057809"/>
    </source>
</evidence>
<protein>
    <submittedName>
        <fullName evidence="5">Tape measure protein</fullName>
    </submittedName>
</protein>
<dbReference type="InterPro" id="IPR013491">
    <property type="entry name" value="Tape_meas_N"/>
</dbReference>
<feature type="coiled-coil region" evidence="2">
    <location>
        <begin position="329"/>
        <end position="363"/>
    </location>
</feature>
<feature type="domain" description="Tape measure protein N-terminal" evidence="4">
    <location>
        <begin position="68"/>
        <end position="257"/>
    </location>
</feature>
<name>A0A976SUU3_9CAUD</name>
<evidence type="ECO:0000256" key="3">
    <source>
        <dbReference type="SAM" id="MobiDB-lite"/>
    </source>
</evidence>
<dbReference type="NCBIfam" id="TIGR02675">
    <property type="entry name" value="tape_meas_nterm"/>
    <property type="match status" value="1"/>
</dbReference>